<dbReference type="Proteomes" id="UP000824166">
    <property type="component" value="Unassembled WGS sequence"/>
</dbReference>
<accession>A0ABS6I3M7</accession>
<comment type="caution">
    <text evidence="2">The sequence shown here is derived from an EMBL/GenBank/DDBJ whole genome shotgun (WGS) entry which is preliminary data.</text>
</comment>
<sequence length="265" mass="27315">MPMHSLDQGAVASGSPFELRGKRAVITGATSGMGLAIARAFALHGADTIISSFDPADVRSTVDTLASDGIEVSGTTCDLSSPDNVRSFPAAVTNEFGPIDILIAHATPFAPMGPIEQTTREELDRLFSGVLNNFELMRGFLPMMSNNGGGSIVTTSSIASVRASISLGAYGAGKAATDAFVRSIAAEWGSRGIRINSIAPSIVRTPFAAPVWDDDERGAVAAGKTALGRIAEPEEVVGAVMLFASPAGSYITGQTLVIDGGRSIL</sequence>
<dbReference type="PANTHER" id="PTHR43943">
    <property type="entry name" value="DEHYDROGENASE/REDUCTASE (SDR FAMILY) MEMBER 4"/>
    <property type="match status" value="1"/>
</dbReference>
<evidence type="ECO:0000313" key="2">
    <source>
        <dbReference type="EMBL" id="MBU8865659.1"/>
    </source>
</evidence>
<dbReference type="InterPro" id="IPR002347">
    <property type="entry name" value="SDR_fam"/>
</dbReference>
<proteinExistence type="inferred from homology"/>
<dbReference type="InterPro" id="IPR020904">
    <property type="entry name" value="Sc_DH/Rdtase_CS"/>
</dbReference>
<dbReference type="PANTHER" id="PTHR43943:SF2">
    <property type="entry name" value="DEHYDROGENASE_REDUCTASE 4"/>
    <property type="match status" value="1"/>
</dbReference>
<gene>
    <name evidence="2" type="ORF">KSW38_05065</name>
</gene>
<dbReference type="EMBL" id="JAHOPC010000002">
    <property type="protein sequence ID" value="MBU8865659.1"/>
    <property type="molecule type" value="Genomic_DNA"/>
</dbReference>
<keyword evidence="3" id="KW-1185">Reference proteome</keyword>
<name>A0ABS6I3M7_9MICC</name>
<dbReference type="CDD" id="cd05233">
    <property type="entry name" value="SDR_c"/>
    <property type="match status" value="1"/>
</dbReference>
<evidence type="ECO:0000256" key="1">
    <source>
        <dbReference type="ARBA" id="ARBA00006484"/>
    </source>
</evidence>
<dbReference type="Pfam" id="PF13561">
    <property type="entry name" value="adh_short_C2"/>
    <property type="match status" value="1"/>
</dbReference>
<organism evidence="2 3">
    <name type="scientific">Paenarthrobacter aromaticivorans</name>
    <dbReference type="NCBI Taxonomy" id="2849150"/>
    <lineage>
        <taxon>Bacteria</taxon>
        <taxon>Bacillati</taxon>
        <taxon>Actinomycetota</taxon>
        <taxon>Actinomycetes</taxon>
        <taxon>Micrococcales</taxon>
        <taxon>Micrococcaceae</taxon>
        <taxon>Paenarthrobacter</taxon>
    </lineage>
</organism>
<comment type="similarity">
    <text evidence="1">Belongs to the short-chain dehydrogenases/reductases (SDR) family.</text>
</comment>
<evidence type="ECO:0000313" key="3">
    <source>
        <dbReference type="Proteomes" id="UP000824166"/>
    </source>
</evidence>
<dbReference type="PROSITE" id="PS00061">
    <property type="entry name" value="ADH_SHORT"/>
    <property type="match status" value="1"/>
</dbReference>
<reference evidence="2 3" key="1">
    <citation type="submission" date="2021-06" db="EMBL/GenBank/DDBJ databases">
        <authorList>
            <person name="Jeong J.W."/>
        </authorList>
    </citation>
    <scope>NUCLEOTIDE SEQUENCE [LARGE SCALE GENOMIC DNA]</scope>
    <source>
        <strain evidence="2 3">MMS21-TAE1-1</strain>
    </source>
</reference>
<protein>
    <submittedName>
        <fullName evidence="2">SDR family oxidoreductase</fullName>
    </submittedName>
</protein>